<sequence length="264" mass="28222">MASRFRHSLLLLCIMSYALPLVVFASAAAAGFAPGSLWLSKTEAKAGETLKIYTVVYDSSPSAIEGDVVFTVDAKDTGTQHFKLNAGETQIVSADWRAVAGTHTFGASLKNVSGTTGIANTQTNLVNITIADAPPSPIAQYTNVVTNIIASSSPAVQNVFQTVASTTEGLRQAGVEWLNKALFTDQSLAADARKPDPEVLGTSTSNVVSSSTAQKDGLFGTAWRYLLQALLFVFTVKLLFYFALLVVTYVLYKIIRAVFSARRP</sequence>
<evidence type="ECO:0000256" key="2">
    <source>
        <dbReference type="SAM" id="SignalP"/>
    </source>
</evidence>
<dbReference type="AlphaFoldDB" id="A0A1F6E5H9"/>
<keyword evidence="2" id="KW-0732">Signal</keyword>
<dbReference type="Proteomes" id="UP000176914">
    <property type="component" value="Unassembled WGS sequence"/>
</dbReference>
<feature type="signal peptide" evidence="2">
    <location>
        <begin position="1"/>
        <end position="25"/>
    </location>
</feature>
<name>A0A1F6E5H9_9BACT</name>
<feature type="transmembrane region" description="Helical" evidence="1">
    <location>
        <begin position="225"/>
        <end position="252"/>
    </location>
</feature>
<organism evidence="3 4">
    <name type="scientific">Candidatus Kaiserbacteria bacterium RIFCSPHIGHO2_02_FULL_55_25</name>
    <dbReference type="NCBI Taxonomy" id="1798498"/>
    <lineage>
        <taxon>Bacteria</taxon>
        <taxon>Candidatus Kaiseribacteriota</taxon>
    </lineage>
</organism>
<feature type="chain" id="PRO_5009524052" description="Bacterial Ig-like domain-containing protein" evidence="2">
    <location>
        <begin position="26"/>
        <end position="264"/>
    </location>
</feature>
<keyword evidence="1" id="KW-1133">Transmembrane helix</keyword>
<gene>
    <name evidence="3" type="ORF">A3C20_01760</name>
</gene>
<proteinExistence type="predicted"/>
<reference evidence="3 4" key="1">
    <citation type="journal article" date="2016" name="Nat. Commun.">
        <title>Thousands of microbial genomes shed light on interconnected biogeochemical processes in an aquifer system.</title>
        <authorList>
            <person name="Anantharaman K."/>
            <person name="Brown C.T."/>
            <person name="Hug L.A."/>
            <person name="Sharon I."/>
            <person name="Castelle C.J."/>
            <person name="Probst A.J."/>
            <person name="Thomas B.C."/>
            <person name="Singh A."/>
            <person name="Wilkins M.J."/>
            <person name="Karaoz U."/>
            <person name="Brodie E.L."/>
            <person name="Williams K.H."/>
            <person name="Hubbard S.S."/>
            <person name="Banfield J.F."/>
        </authorList>
    </citation>
    <scope>NUCLEOTIDE SEQUENCE [LARGE SCALE GENOMIC DNA]</scope>
</reference>
<keyword evidence="1" id="KW-0812">Transmembrane</keyword>
<accession>A0A1F6E5H9</accession>
<evidence type="ECO:0000256" key="1">
    <source>
        <dbReference type="SAM" id="Phobius"/>
    </source>
</evidence>
<keyword evidence="1" id="KW-0472">Membrane</keyword>
<evidence type="ECO:0008006" key="5">
    <source>
        <dbReference type="Google" id="ProtNLM"/>
    </source>
</evidence>
<evidence type="ECO:0000313" key="4">
    <source>
        <dbReference type="Proteomes" id="UP000176914"/>
    </source>
</evidence>
<evidence type="ECO:0000313" key="3">
    <source>
        <dbReference type="EMBL" id="OGG68944.1"/>
    </source>
</evidence>
<dbReference type="EMBL" id="MFLL01000025">
    <property type="protein sequence ID" value="OGG68944.1"/>
    <property type="molecule type" value="Genomic_DNA"/>
</dbReference>
<protein>
    <recommendedName>
        <fullName evidence="5">Bacterial Ig-like domain-containing protein</fullName>
    </recommendedName>
</protein>
<comment type="caution">
    <text evidence="3">The sequence shown here is derived from an EMBL/GenBank/DDBJ whole genome shotgun (WGS) entry which is preliminary data.</text>
</comment>